<dbReference type="GO" id="GO:0020037">
    <property type="term" value="F:heme binding"/>
    <property type="evidence" value="ECO:0007669"/>
    <property type="project" value="InterPro"/>
</dbReference>
<evidence type="ECO:0000256" key="1">
    <source>
        <dbReference type="ARBA" id="ARBA00002974"/>
    </source>
</evidence>
<evidence type="ECO:0000256" key="2">
    <source>
        <dbReference type="SAM" id="MobiDB-lite"/>
    </source>
</evidence>
<dbReference type="AlphaFoldDB" id="A0A157Z258"/>
<dbReference type="Proteomes" id="UP000054851">
    <property type="component" value="Unassembled WGS sequence"/>
</dbReference>
<keyword evidence="4" id="KW-1185">Reference proteome</keyword>
<comment type="caution">
    <text evidence="3">The sequence shown here is derived from an EMBL/GenBank/DDBJ whole genome shotgun (WGS) entry which is preliminary data.</text>
</comment>
<comment type="function">
    <text evidence="1">Decomposes hydrogen peroxide into water and oxygen; serves to protect cells from the toxic effects of hydrogen peroxide.</text>
</comment>
<gene>
    <name evidence="3" type="ORF">AWB79_00132</name>
</gene>
<feature type="region of interest" description="Disordered" evidence="2">
    <location>
        <begin position="1"/>
        <end position="46"/>
    </location>
</feature>
<reference evidence="3" key="1">
    <citation type="submission" date="2016-01" db="EMBL/GenBank/DDBJ databases">
        <authorList>
            <person name="Peeters C."/>
        </authorList>
    </citation>
    <scope>NUCLEOTIDE SEQUENCE</scope>
    <source>
        <strain evidence="3">LMG 29322</strain>
    </source>
</reference>
<dbReference type="Gene3D" id="4.10.91.20">
    <property type="match status" value="1"/>
</dbReference>
<protein>
    <submittedName>
        <fullName evidence="3">Catalase</fullName>
    </submittedName>
</protein>
<proteinExistence type="predicted"/>
<organism evidence="3 4">
    <name type="scientific">Caballeronia hypogeia</name>
    <dbReference type="NCBI Taxonomy" id="1777140"/>
    <lineage>
        <taxon>Bacteria</taxon>
        <taxon>Pseudomonadati</taxon>
        <taxon>Pseudomonadota</taxon>
        <taxon>Betaproteobacteria</taxon>
        <taxon>Burkholderiales</taxon>
        <taxon>Burkholderiaceae</taxon>
        <taxon>Caballeronia</taxon>
    </lineage>
</organism>
<name>A0A157Z258_9BURK</name>
<dbReference type="InterPro" id="IPR020835">
    <property type="entry name" value="Catalase_sf"/>
</dbReference>
<feature type="compositionally biased region" description="Polar residues" evidence="2">
    <location>
        <begin position="33"/>
        <end position="46"/>
    </location>
</feature>
<dbReference type="EMBL" id="FCOA02000001">
    <property type="protein sequence ID" value="SAK39621.1"/>
    <property type="molecule type" value="Genomic_DNA"/>
</dbReference>
<dbReference type="STRING" id="1777140.AWB79_00132"/>
<evidence type="ECO:0000313" key="3">
    <source>
        <dbReference type="EMBL" id="SAK39621.1"/>
    </source>
</evidence>
<sequence length="46" mass="4708">MTTQRLTTAAGAPVGDNQNSQTAGPRGPVTLQDFGSSRSSRTSTAK</sequence>
<accession>A0A157Z258</accession>
<evidence type="ECO:0000313" key="4">
    <source>
        <dbReference type="Proteomes" id="UP000054851"/>
    </source>
</evidence>
<dbReference type="SUPFAM" id="SSF56634">
    <property type="entry name" value="Heme-dependent catalase-like"/>
    <property type="match status" value="1"/>
</dbReference>